<dbReference type="EMBL" id="MFPU01000031">
    <property type="protein sequence ID" value="OGH69638.1"/>
    <property type="molecule type" value="Genomic_DNA"/>
</dbReference>
<dbReference type="AlphaFoldDB" id="A0A1F6MDL7"/>
<evidence type="ECO:0000313" key="2">
    <source>
        <dbReference type="Proteomes" id="UP000177953"/>
    </source>
</evidence>
<reference evidence="1 2" key="1">
    <citation type="journal article" date="2016" name="Nat. Commun.">
        <title>Thousands of microbial genomes shed light on interconnected biogeochemical processes in an aquifer system.</title>
        <authorList>
            <person name="Anantharaman K."/>
            <person name="Brown C.T."/>
            <person name="Hug L.A."/>
            <person name="Sharon I."/>
            <person name="Castelle C.J."/>
            <person name="Probst A.J."/>
            <person name="Thomas B.C."/>
            <person name="Singh A."/>
            <person name="Wilkins M.J."/>
            <person name="Karaoz U."/>
            <person name="Brodie E.L."/>
            <person name="Williams K.H."/>
            <person name="Hubbard S.S."/>
            <person name="Banfield J.F."/>
        </authorList>
    </citation>
    <scope>NUCLEOTIDE SEQUENCE [LARGE SCALE GENOMIC DNA]</scope>
</reference>
<proteinExistence type="predicted"/>
<name>A0A1F6MDL7_9BACT</name>
<dbReference type="Proteomes" id="UP000177953">
    <property type="component" value="Unassembled WGS sequence"/>
</dbReference>
<gene>
    <name evidence="1" type="ORF">A2754_04260</name>
</gene>
<organism evidence="1 2">
    <name type="scientific">Candidatus Magasanikbacteria bacterium RIFCSPHIGHO2_01_FULL_47_8</name>
    <dbReference type="NCBI Taxonomy" id="1798673"/>
    <lineage>
        <taxon>Bacteria</taxon>
        <taxon>Candidatus Magasanikiibacteriota</taxon>
    </lineage>
</organism>
<sequence length="82" mass="9309">MSTNKIFAGVGVSSQEVFETSEGFTFSWPLGGILIEASNGRLFLILQFRGRLHASLRRAHSWRWPNVMDNAAQVRVVLRFEN</sequence>
<comment type="caution">
    <text evidence="1">The sequence shown here is derived from an EMBL/GenBank/DDBJ whole genome shotgun (WGS) entry which is preliminary data.</text>
</comment>
<protein>
    <submittedName>
        <fullName evidence="1">Uncharacterized protein</fullName>
    </submittedName>
</protein>
<accession>A0A1F6MDL7</accession>
<evidence type="ECO:0000313" key="1">
    <source>
        <dbReference type="EMBL" id="OGH69638.1"/>
    </source>
</evidence>